<dbReference type="GO" id="GO:0008872">
    <property type="term" value="F:glucarate dehydratase activity"/>
    <property type="evidence" value="ECO:0007669"/>
    <property type="project" value="UniProtKB-EC"/>
</dbReference>
<gene>
    <name evidence="5" type="ORF">METZ01_LOCUS278578</name>
</gene>
<evidence type="ECO:0000313" key="5">
    <source>
        <dbReference type="EMBL" id="SVC25724.1"/>
    </source>
</evidence>
<reference evidence="5" key="1">
    <citation type="submission" date="2018-05" db="EMBL/GenBank/DDBJ databases">
        <authorList>
            <person name="Lanie J.A."/>
            <person name="Ng W.-L."/>
            <person name="Kazmierczak K.M."/>
            <person name="Andrzejewski T.M."/>
            <person name="Davidsen T.M."/>
            <person name="Wayne K.J."/>
            <person name="Tettelin H."/>
            <person name="Glass J.I."/>
            <person name="Rusch D."/>
            <person name="Podicherti R."/>
            <person name="Tsui H.-C.T."/>
            <person name="Winkler M.E."/>
        </authorList>
    </citation>
    <scope>NUCLEOTIDE SEQUENCE</scope>
</reference>
<proteinExistence type="predicted"/>
<protein>
    <recommendedName>
        <fullName evidence="3">glucarate dehydratase</fullName>
        <ecNumber evidence="3">4.2.1.40</ecNumber>
    </recommendedName>
</protein>
<dbReference type="SUPFAM" id="SSF51604">
    <property type="entry name" value="Enolase C-terminal domain-like"/>
    <property type="match status" value="1"/>
</dbReference>
<dbReference type="SUPFAM" id="SSF54826">
    <property type="entry name" value="Enolase N-terminal domain-like"/>
    <property type="match status" value="1"/>
</dbReference>
<evidence type="ECO:0000256" key="2">
    <source>
        <dbReference type="ARBA" id="ARBA00005183"/>
    </source>
</evidence>
<dbReference type="InterPro" id="IPR013342">
    <property type="entry name" value="Mandelate_racemase_C"/>
</dbReference>
<dbReference type="InterPro" id="IPR034593">
    <property type="entry name" value="DgoD-like"/>
</dbReference>
<name>A0A382KLE9_9ZZZZ</name>
<comment type="pathway">
    <text evidence="2">Carbohydrate acid metabolism; D-glucarate degradation; 2,5-dioxopentanoate from D-glucarate: step 1/2.</text>
</comment>
<dbReference type="Pfam" id="PF13378">
    <property type="entry name" value="MR_MLE_C"/>
    <property type="match status" value="1"/>
</dbReference>
<sequence length="275" mass="31353">VKITEIEVIPLRLPYEERMRKRLYHFAMREELTLYKFHTDTGLAGLGENPGPPFGQELLDPYLGTDPFDHVMSAKLYNLDMACYDLMGKHLGLPAWKLMGQQMRQWVSMGWWMPCMSPEDSANEVRMAAERGYRGLKCKARAFYDVVEQSHAMQEAAPPDFRVEFDFNGSLINVETALPICRELEKIPVVKGLEEPIFAYDIEGWRRLHQEIRIPFYLHGVGTVFEGPSRQPSGPWLGLRAGDFDGALCSHENIRNALAASWAFAAANTPILLQY</sequence>
<dbReference type="PANTHER" id="PTHR48080:SF4">
    <property type="entry name" value="GLUCARATE DEHYDRATASE"/>
    <property type="match status" value="1"/>
</dbReference>
<dbReference type="EMBL" id="UINC01081655">
    <property type="protein sequence ID" value="SVC25724.1"/>
    <property type="molecule type" value="Genomic_DNA"/>
</dbReference>
<evidence type="ECO:0000259" key="4">
    <source>
        <dbReference type="SMART" id="SM00922"/>
    </source>
</evidence>
<comment type="catalytic activity">
    <reaction evidence="1">
        <text>D-glucarate = 5-dehydro-4-deoxy-D-glucarate + H2O</text>
        <dbReference type="Rhea" id="RHEA:14573"/>
        <dbReference type="ChEBI" id="CHEBI:15377"/>
        <dbReference type="ChEBI" id="CHEBI:30612"/>
        <dbReference type="ChEBI" id="CHEBI:42819"/>
        <dbReference type="EC" id="4.2.1.40"/>
    </reaction>
</comment>
<accession>A0A382KLE9</accession>
<dbReference type="InterPro" id="IPR029017">
    <property type="entry name" value="Enolase-like_N"/>
</dbReference>
<feature type="non-terminal residue" evidence="5">
    <location>
        <position position="1"/>
    </location>
</feature>
<dbReference type="InterPro" id="IPR036849">
    <property type="entry name" value="Enolase-like_C_sf"/>
</dbReference>
<dbReference type="SMART" id="SM00922">
    <property type="entry name" value="MR_MLE"/>
    <property type="match status" value="1"/>
</dbReference>
<evidence type="ECO:0000256" key="1">
    <source>
        <dbReference type="ARBA" id="ARBA00001426"/>
    </source>
</evidence>
<feature type="domain" description="Mandelate racemase/muconate lactonizing enzyme C-terminal" evidence="4">
    <location>
        <begin position="118"/>
        <end position="215"/>
    </location>
</feature>
<dbReference type="Gene3D" id="3.30.390.10">
    <property type="entry name" value="Enolase-like, N-terminal domain"/>
    <property type="match status" value="2"/>
</dbReference>
<evidence type="ECO:0000256" key="3">
    <source>
        <dbReference type="ARBA" id="ARBA00011973"/>
    </source>
</evidence>
<dbReference type="Gene3D" id="3.20.20.120">
    <property type="entry name" value="Enolase-like C-terminal domain"/>
    <property type="match status" value="1"/>
</dbReference>
<dbReference type="InterPro" id="IPR029065">
    <property type="entry name" value="Enolase_C-like"/>
</dbReference>
<dbReference type="AlphaFoldDB" id="A0A382KLE9"/>
<feature type="non-terminal residue" evidence="5">
    <location>
        <position position="275"/>
    </location>
</feature>
<dbReference type="PANTHER" id="PTHR48080">
    <property type="entry name" value="D-GALACTONATE DEHYDRATASE-RELATED"/>
    <property type="match status" value="1"/>
</dbReference>
<organism evidence="5">
    <name type="scientific">marine metagenome</name>
    <dbReference type="NCBI Taxonomy" id="408172"/>
    <lineage>
        <taxon>unclassified sequences</taxon>
        <taxon>metagenomes</taxon>
        <taxon>ecological metagenomes</taxon>
    </lineage>
</organism>
<dbReference type="EC" id="4.2.1.40" evidence="3"/>